<dbReference type="HOGENOM" id="CLU_018398_3_2_0"/>
<dbReference type="Pfam" id="PF05175">
    <property type="entry name" value="MTS"/>
    <property type="match status" value="1"/>
</dbReference>
<dbReference type="eggNOG" id="COG2890">
    <property type="taxonomic scope" value="Bacteria"/>
</dbReference>
<dbReference type="NCBIfam" id="TIGR03534">
    <property type="entry name" value="RF_mod_PrmC"/>
    <property type="match status" value="1"/>
</dbReference>
<evidence type="ECO:0000313" key="9">
    <source>
        <dbReference type="Proteomes" id="UP000002382"/>
    </source>
</evidence>
<dbReference type="Gene3D" id="1.10.8.10">
    <property type="entry name" value="DNA helicase RuvA subunit, C-terminal domain"/>
    <property type="match status" value="1"/>
</dbReference>
<comment type="catalytic activity">
    <reaction evidence="5">
        <text>L-glutaminyl-[peptide chain release factor] + S-adenosyl-L-methionine = N(5)-methyl-L-glutaminyl-[peptide chain release factor] + S-adenosyl-L-homocysteine + H(+)</text>
        <dbReference type="Rhea" id="RHEA:42896"/>
        <dbReference type="Rhea" id="RHEA-COMP:10271"/>
        <dbReference type="Rhea" id="RHEA-COMP:10272"/>
        <dbReference type="ChEBI" id="CHEBI:15378"/>
        <dbReference type="ChEBI" id="CHEBI:30011"/>
        <dbReference type="ChEBI" id="CHEBI:57856"/>
        <dbReference type="ChEBI" id="CHEBI:59789"/>
        <dbReference type="ChEBI" id="CHEBI:61891"/>
        <dbReference type="EC" id="2.1.1.297"/>
    </reaction>
</comment>
<feature type="domain" description="Methyltransferase small" evidence="6">
    <location>
        <begin position="112"/>
        <end position="195"/>
    </location>
</feature>
<evidence type="ECO:0000256" key="4">
    <source>
        <dbReference type="ARBA" id="ARBA00022691"/>
    </source>
</evidence>
<evidence type="ECO:0000259" key="6">
    <source>
        <dbReference type="Pfam" id="PF05175"/>
    </source>
</evidence>
<dbReference type="AlphaFoldDB" id="C5CGD0"/>
<evidence type="ECO:0000313" key="8">
    <source>
        <dbReference type="EMBL" id="ACR79571.1"/>
    </source>
</evidence>
<dbReference type="NCBIfam" id="TIGR00536">
    <property type="entry name" value="hemK_fam"/>
    <property type="match status" value="1"/>
</dbReference>
<dbReference type="InterPro" id="IPR040758">
    <property type="entry name" value="PrmC_N"/>
</dbReference>
<gene>
    <name evidence="8" type="ordered locus">Kole_0861</name>
</gene>
<evidence type="ECO:0000259" key="7">
    <source>
        <dbReference type="Pfam" id="PF17827"/>
    </source>
</evidence>
<organism evidence="8 9">
    <name type="scientific">Kosmotoga olearia (strain ATCC BAA-1733 / DSM 21960 / TBF 19.5.1)</name>
    <dbReference type="NCBI Taxonomy" id="521045"/>
    <lineage>
        <taxon>Bacteria</taxon>
        <taxon>Thermotogati</taxon>
        <taxon>Thermotogota</taxon>
        <taxon>Thermotogae</taxon>
        <taxon>Kosmotogales</taxon>
        <taxon>Kosmotogaceae</taxon>
        <taxon>Kosmotoga</taxon>
    </lineage>
</organism>
<protein>
    <recommendedName>
        <fullName evidence="1">peptide chain release factor N(5)-glutamine methyltransferase</fullName>
        <ecNumber evidence="1">2.1.1.297</ecNumber>
    </recommendedName>
</protein>
<dbReference type="InterPro" id="IPR050320">
    <property type="entry name" value="N5-glutamine_MTase"/>
</dbReference>
<keyword evidence="4" id="KW-0949">S-adenosyl-L-methionine</keyword>
<reference evidence="8 9" key="2">
    <citation type="journal article" date="2011" name="J. Bacteriol.">
        <title>Genome Sequence of Kosmotoga olearia Strain TBF 19.5.1, a Thermophilic Bacterium with a Wide Growth Temperature Range, Isolated from the Troll B Oil Platform in the North Sea.</title>
        <authorList>
            <person name="Swithers K.S."/>
            <person name="Dipippo J.L."/>
            <person name="Bruce D.C."/>
            <person name="Detter C."/>
            <person name="Tapia R."/>
            <person name="Han S."/>
            <person name="Goodwin L.A."/>
            <person name="Han J."/>
            <person name="Woyke T."/>
            <person name="Pitluck S."/>
            <person name="Pennacchio L."/>
            <person name="Nolan M."/>
            <person name="Mikhailova N."/>
            <person name="Land M.L."/>
            <person name="Nesbo C.L."/>
            <person name="Gogarten J.P."/>
            <person name="Noll K.M."/>
        </authorList>
    </citation>
    <scope>NUCLEOTIDE SEQUENCE [LARGE SCALE GENOMIC DNA]</scope>
    <source>
        <strain evidence="9">ATCC BAA-1733 / DSM 21960 / TBF 19.5.1</strain>
    </source>
</reference>
<dbReference type="GO" id="GO:0003676">
    <property type="term" value="F:nucleic acid binding"/>
    <property type="evidence" value="ECO:0007669"/>
    <property type="project" value="InterPro"/>
</dbReference>
<dbReference type="PANTHER" id="PTHR18895">
    <property type="entry name" value="HEMK METHYLTRANSFERASE"/>
    <property type="match status" value="1"/>
</dbReference>
<dbReference type="PANTHER" id="PTHR18895:SF74">
    <property type="entry name" value="MTRF1L RELEASE FACTOR GLUTAMINE METHYLTRANSFERASE"/>
    <property type="match status" value="1"/>
</dbReference>
<keyword evidence="9" id="KW-1185">Reference proteome</keyword>
<dbReference type="KEGG" id="kol:Kole_0861"/>
<dbReference type="InterPro" id="IPR029063">
    <property type="entry name" value="SAM-dependent_MTases_sf"/>
</dbReference>
<dbReference type="GO" id="GO:0102559">
    <property type="term" value="F:peptide chain release factor N(5)-glutamine methyltransferase activity"/>
    <property type="evidence" value="ECO:0007669"/>
    <property type="project" value="UniProtKB-EC"/>
</dbReference>
<evidence type="ECO:0000256" key="1">
    <source>
        <dbReference type="ARBA" id="ARBA00012771"/>
    </source>
</evidence>
<dbReference type="CDD" id="cd02440">
    <property type="entry name" value="AdoMet_MTases"/>
    <property type="match status" value="1"/>
</dbReference>
<name>C5CGD0_KOSOT</name>
<dbReference type="Gene3D" id="3.40.50.150">
    <property type="entry name" value="Vaccinia Virus protein VP39"/>
    <property type="match status" value="1"/>
</dbReference>
<dbReference type="InterPro" id="IPR004556">
    <property type="entry name" value="HemK-like"/>
</dbReference>
<evidence type="ECO:0000256" key="5">
    <source>
        <dbReference type="ARBA" id="ARBA00048391"/>
    </source>
</evidence>
<dbReference type="RefSeq" id="WP_015868233.1">
    <property type="nucleotide sequence ID" value="NC_012785.1"/>
</dbReference>
<dbReference type="Pfam" id="PF17827">
    <property type="entry name" value="PrmC_N"/>
    <property type="match status" value="1"/>
</dbReference>
<dbReference type="EC" id="2.1.1.297" evidence="1"/>
<feature type="domain" description="Release factor glutamine methyltransferase N-terminal" evidence="7">
    <location>
        <begin position="6"/>
        <end position="75"/>
    </location>
</feature>
<keyword evidence="3" id="KW-0808">Transferase</keyword>
<keyword evidence="2 8" id="KW-0489">Methyltransferase</keyword>
<dbReference type="Proteomes" id="UP000002382">
    <property type="component" value="Chromosome"/>
</dbReference>
<sequence length="282" mass="32054">MKLKELFEGITFELKEAGIENPRFVTFTLLESIAMIEKHKVFVDTATEIDTKTCKLLFDAVKRLKAGEPLDYIIGWKYFLGAKLNLDSRVLIPRPETEELVEMIINEHKGKNVKAFADVGTGSGAIAIALAKHFPASKIYATDISKPALELAFENAKINGVEGRIAFLHGKNLNPLEAYMDEIEIIVSNPPYVKTTVLESLDKRVKDYEPIIALDGGEDGMNFFREFIKVLPEGKFVYLEIATYSRNPLKDFLKKYRKRYTVKFRRDLSGKIRFAILRPEGK</sequence>
<dbReference type="STRING" id="521045.Kole_0861"/>
<dbReference type="InterPro" id="IPR002052">
    <property type="entry name" value="DNA_methylase_N6_adenine_CS"/>
</dbReference>
<dbReference type="InterPro" id="IPR019874">
    <property type="entry name" value="RF_methyltr_PrmC"/>
</dbReference>
<dbReference type="InterPro" id="IPR007848">
    <property type="entry name" value="Small_mtfrase_dom"/>
</dbReference>
<proteinExistence type="predicted"/>
<dbReference type="EMBL" id="CP001634">
    <property type="protein sequence ID" value="ACR79571.1"/>
    <property type="molecule type" value="Genomic_DNA"/>
</dbReference>
<reference evidence="8 9" key="1">
    <citation type="submission" date="2009-06" db="EMBL/GenBank/DDBJ databases">
        <title>Complete sequence of Thermotogales bacterium TBF 19.5.1.</title>
        <authorList>
            <consortium name="US DOE Joint Genome Institute"/>
            <person name="Lucas S."/>
            <person name="Copeland A."/>
            <person name="Lapidus A."/>
            <person name="Glavina del Rio T."/>
            <person name="Tice H."/>
            <person name="Bruce D."/>
            <person name="Goodwin L."/>
            <person name="Pitluck S."/>
            <person name="Chertkov O."/>
            <person name="Brettin T."/>
            <person name="Detter J.C."/>
            <person name="Han C."/>
            <person name="Schmutz J."/>
            <person name="Larimer F."/>
            <person name="Land M."/>
            <person name="Hauser L."/>
            <person name="Kyrpides N."/>
            <person name="Ovchinnikova G."/>
            <person name="Noll K."/>
        </authorList>
    </citation>
    <scope>NUCLEOTIDE SEQUENCE [LARGE SCALE GENOMIC DNA]</scope>
    <source>
        <strain evidence="9">ATCC BAA-1733 / DSM 21960 / TBF 19.5.1</strain>
    </source>
</reference>
<dbReference type="GO" id="GO:0032259">
    <property type="term" value="P:methylation"/>
    <property type="evidence" value="ECO:0007669"/>
    <property type="project" value="UniProtKB-KW"/>
</dbReference>
<evidence type="ECO:0000256" key="2">
    <source>
        <dbReference type="ARBA" id="ARBA00022603"/>
    </source>
</evidence>
<evidence type="ECO:0000256" key="3">
    <source>
        <dbReference type="ARBA" id="ARBA00022679"/>
    </source>
</evidence>
<dbReference type="PROSITE" id="PS00092">
    <property type="entry name" value="N6_MTASE"/>
    <property type="match status" value="1"/>
</dbReference>
<dbReference type="SUPFAM" id="SSF53335">
    <property type="entry name" value="S-adenosyl-L-methionine-dependent methyltransferases"/>
    <property type="match status" value="1"/>
</dbReference>
<accession>C5CGD0</accession>
<dbReference type="OrthoDB" id="9800643at2"/>